<dbReference type="WBParaSite" id="PDA_v2.g4056.t1">
    <property type="protein sequence ID" value="PDA_v2.g4056.t1"/>
    <property type="gene ID" value="PDA_v2.g4056"/>
</dbReference>
<evidence type="ECO:0000313" key="3">
    <source>
        <dbReference type="Proteomes" id="UP000887578"/>
    </source>
</evidence>
<dbReference type="AlphaFoldDB" id="A0A914QLE9"/>
<keyword evidence="1" id="KW-0175">Coiled coil</keyword>
<evidence type="ECO:0000256" key="1">
    <source>
        <dbReference type="SAM" id="Coils"/>
    </source>
</evidence>
<accession>A0A914QLE9</accession>
<keyword evidence="3" id="KW-1185">Reference proteome</keyword>
<name>A0A914QLE9_9BILA</name>
<feature type="coiled-coil region" evidence="1">
    <location>
        <begin position="43"/>
        <end position="70"/>
    </location>
</feature>
<dbReference type="Proteomes" id="UP000887578">
    <property type="component" value="Unplaced"/>
</dbReference>
<organism evidence="3 4">
    <name type="scientific">Panagrolaimus davidi</name>
    <dbReference type="NCBI Taxonomy" id="227884"/>
    <lineage>
        <taxon>Eukaryota</taxon>
        <taxon>Metazoa</taxon>
        <taxon>Ecdysozoa</taxon>
        <taxon>Nematoda</taxon>
        <taxon>Chromadorea</taxon>
        <taxon>Rhabditida</taxon>
        <taxon>Tylenchina</taxon>
        <taxon>Panagrolaimomorpha</taxon>
        <taxon>Panagrolaimoidea</taxon>
        <taxon>Panagrolaimidae</taxon>
        <taxon>Panagrolaimus</taxon>
    </lineage>
</organism>
<evidence type="ECO:0000256" key="2">
    <source>
        <dbReference type="SAM" id="MobiDB-lite"/>
    </source>
</evidence>
<feature type="region of interest" description="Disordered" evidence="2">
    <location>
        <begin position="143"/>
        <end position="205"/>
    </location>
</feature>
<dbReference type="Gene3D" id="1.20.120.20">
    <property type="entry name" value="Apolipoprotein"/>
    <property type="match status" value="1"/>
</dbReference>
<proteinExistence type="predicted"/>
<protein>
    <submittedName>
        <fullName evidence="4">Uncharacterized protein</fullName>
    </submittedName>
</protein>
<evidence type="ECO:0000313" key="4">
    <source>
        <dbReference type="WBParaSite" id="PDA_v2.g4056.t1"/>
    </source>
</evidence>
<feature type="compositionally biased region" description="Low complexity" evidence="2">
    <location>
        <begin position="153"/>
        <end position="164"/>
    </location>
</feature>
<reference evidence="4" key="1">
    <citation type="submission" date="2022-11" db="UniProtKB">
        <authorList>
            <consortium name="WormBaseParasite"/>
        </authorList>
    </citation>
    <scope>IDENTIFICATION</scope>
</reference>
<sequence length="205" mass="22340">MLSRTIGNASALAFKTVQRQGQVRLFNASAVTFKEKPMVDQAYETAKKLVDSARETYDSAKDKIEAQEVTHKINETFENVKETVSNAAKAVGGQNLAEKASEAVEQVKEMAQKVRHNLEGPNVTESVKEAYEHVKEKAQDLKHTVMGDGPGSGTTPSATGKSTTYDPRGSQEHVEKLIKENKKEFAEFDKKHGGDGKSAGGFDPV</sequence>
<feature type="compositionally biased region" description="Basic and acidic residues" evidence="2">
    <location>
        <begin position="169"/>
        <end position="195"/>
    </location>
</feature>